<feature type="compositionally biased region" description="Basic and acidic residues" evidence="1">
    <location>
        <begin position="641"/>
        <end position="837"/>
    </location>
</feature>
<dbReference type="Proteomes" id="UP000794436">
    <property type="component" value="Unassembled WGS sequence"/>
</dbReference>
<evidence type="ECO:0008006" key="4">
    <source>
        <dbReference type="Google" id="ProtNLM"/>
    </source>
</evidence>
<name>A0A8K1CSN8_PYTOL</name>
<dbReference type="GO" id="GO:0005654">
    <property type="term" value="C:nucleoplasm"/>
    <property type="evidence" value="ECO:0007669"/>
    <property type="project" value="TreeGrafter"/>
</dbReference>
<feature type="compositionally biased region" description="Low complexity" evidence="1">
    <location>
        <begin position="606"/>
        <end position="620"/>
    </location>
</feature>
<feature type="compositionally biased region" description="Low complexity" evidence="1">
    <location>
        <begin position="7"/>
        <end position="21"/>
    </location>
</feature>
<dbReference type="InterPro" id="IPR055309">
    <property type="entry name" value="Znf318-like"/>
</dbReference>
<sequence length="944" mass="111935">MAESINASGATAEAPAPLAASVRPPPSEREHNGSSGRKRSRSNEQSARQTERGSTREQSTPSRSTSGRGDGTPAGYRANVPSSGDRRRNVMGESSRTPTPLRTSGGGGGKSPASSRVIVSSNIMLSDSQWEQEIAEFGRILDDMLTRVSNRELVKQTADYMRAWPQHSVRFQIKMKQRAYGETARQFSSKLMLFYVFHEFLKSFEGDELRLIQREWYQTVDEILHACVRDIKNNEDGRKRLFKTLARWEELGIFVHKIKQWKSLVMGETKPRRAPMLLPRNEAERLAEAPDQLQQFPPPPSQPQLQINRTNYPFVFERSNFRTAFDRKQHWRFTSVAFIEVLGQCLGLSRDITLTAAMFFHRVYDRGIYAQERYKFAAACIFLSAKAASKRMKLLRMVKTMHEILETPLLAGDEELLDLERMQLLYYEIEVLKGVGFELTTDLPFYYMRQTLDQMSEKFRRDIEDAAHSVLEELFWLPLCLTTRSQFLAEAAAYIACRNKDRIFSFKWCREDKDGKVLTEKAAKDILKEYRGLIDWKKTQQSHFDAFLKTAGGQSSNDLNEAFKVQRQGLRVDVTQIQVEEEYTEKGKNESKEVLATYVDEEAEQRQQNRNRSSYSSRSTQGHRDDVKVKEESSRYQSSRGRGDDRDDRSRRNDYSRDRERDRDGVRNRDRDNDYNRDRGNNRNRDRDNDYSRDRDRDNDRNRERDRDNDRDRDRDRDRGRERERDRDRDQEKSYDKERERNRDRDRDRDRDRTREREFDRDNDRDRRYIKEERNGDHGSDRRDRSPRKEDRREKDSERERDQDRTKERDRDRSDRDRDRPRDSYRDRKDRDDDRSRTTSSSRRTSRSRSPDTRKRKYRSTSRSRERSSHSRSVSPSAERKNKNGSSSRPKHSRSSSRERDRDRDRDRDRGRDRDNDRRRVNDQRSVKRSDYSSVRIKDEMPSR</sequence>
<dbReference type="EMBL" id="SPLM01000003">
    <property type="protein sequence ID" value="TMW67931.1"/>
    <property type="molecule type" value="Genomic_DNA"/>
</dbReference>
<accession>A0A8K1CSN8</accession>
<reference evidence="2" key="1">
    <citation type="submission" date="2019-03" db="EMBL/GenBank/DDBJ databases">
        <title>Long read genome sequence of the mycoparasitic Pythium oligandrum ATCC 38472 isolated from sugarbeet rhizosphere.</title>
        <authorList>
            <person name="Gaulin E."/>
        </authorList>
    </citation>
    <scope>NUCLEOTIDE SEQUENCE</scope>
    <source>
        <strain evidence="2">ATCC 38472_TT</strain>
    </source>
</reference>
<evidence type="ECO:0000256" key="1">
    <source>
        <dbReference type="SAM" id="MobiDB-lite"/>
    </source>
</evidence>
<evidence type="ECO:0000313" key="3">
    <source>
        <dbReference type="Proteomes" id="UP000794436"/>
    </source>
</evidence>
<dbReference type="PANTHER" id="PTHR15577:SF2">
    <property type="entry name" value="ZINC FINGER PROTEIN 318"/>
    <property type="match status" value="1"/>
</dbReference>
<gene>
    <name evidence="2" type="ORF">Poli38472_007603</name>
</gene>
<dbReference type="Gene3D" id="1.10.472.10">
    <property type="entry name" value="Cyclin-like"/>
    <property type="match status" value="2"/>
</dbReference>
<dbReference type="PANTHER" id="PTHR15577">
    <property type="entry name" value="ZINC FINGER CONTAINING PROTEIN"/>
    <property type="match status" value="1"/>
</dbReference>
<dbReference type="InterPro" id="IPR036915">
    <property type="entry name" value="Cyclin-like_sf"/>
</dbReference>
<feature type="compositionally biased region" description="Polar residues" evidence="1">
    <location>
        <begin position="56"/>
        <end position="67"/>
    </location>
</feature>
<dbReference type="OrthoDB" id="79090at2759"/>
<keyword evidence="3" id="KW-1185">Reference proteome</keyword>
<organism evidence="2 3">
    <name type="scientific">Pythium oligandrum</name>
    <name type="common">Mycoparasitic fungus</name>
    <dbReference type="NCBI Taxonomy" id="41045"/>
    <lineage>
        <taxon>Eukaryota</taxon>
        <taxon>Sar</taxon>
        <taxon>Stramenopiles</taxon>
        <taxon>Oomycota</taxon>
        <taxon>Peronosporomycetes</taxon>
        <taxon>Pythiales</taxon>
        <taxon>Pythiaceae</taxon>
        <taxon>Pythium</taxon>
    </lineage>
</organism>
<comment type="caution">
    <text evidence="2">The sequence shown here is derived from an EMBL/GenBank/DDBJ whole genome shotgun (WGS) entry which is preliminary data.</text>
</comment>
<dbReference type="GO" id="GO:0045892">
    <property type="term" value="P:negative regulation of DNA-templated transcription"/>
    <property type="evidence" value="ECO:0007669"/>
    <property type="project" value="TreeGrafter"/>
</dbReference>
<dbReference type="AlphaFoldDB" id="A0A8K1CSN8"/>
<dbReference type="GO" id="GO:0045893">
    <property type="term" value="P:positive regulation of DNA-templated transcription"/>
    <property type="evidence" value="ECO:0007669"/>
    <property type="project" value="TreeGrafter"/>
</dbReference>
<feature type="compositionally biased region" description="Basic and acidic residues" evidence="1">
    <location>
        <begin position="622"/>
        <end position="634"/>
    </location>
</feature>
<protein>
    <recommendedName>
        <fullName evidence="4">Cyclin N-terminal domain-containing protein</fullName>
    </recommendedName>
</protein>
<dbReference type="SUPFAM" id="SSF47954">
    <property type="entry name" value="Cyclin-like"/>
    <property type="match status" value="1"/>
</dbReference>
<feature type="compositionally biased region" description="Basic and acidic residues" evidence="1">
    <location>
        <begin position="896"/>
        <end position="944"/>
    </location>
</feature>
<proteinExistence type="predicted"/>
<feature type="region of interest" description="Disordered" evidence="1">
    <location>
        <begin position="601"/>
        <end position="944"/>
    </location>
</feature>
<evidence type="ECO:0000313" key="2">
    <source>
        <dbReference type="EMBL" id="TMW67931.1"/>
    </source>
</evidence>
<feature type="region of interest" description="Disordered" evidence="1">
    <location>
        <begin position="1"/>
        <end position="114"/>
    </location>
</feature>